<evidence type="ECO:0000313" key="1">
    <source>
        <dbReference type="EMBL" id="CAE0038608.1"/>
    </source>
</evidence>
<proteinExistence type="predicted"/>
<dbReference type="EMBL" id="HBHW01008780">
    <property type="protein sequence ID" value="CAE0038608.1"/>
    <property type="molecule type" value="Transcribed_RNA"/>
</dbReference>
<gene>
    <name evidence="1" type="ORF">RMAR00112_LOCUS6567</name>
</gene>
<organism evidence="1">
    <name type="scientific">Rhodosorus marinus</name>
    <dbReference type="NCBI Taxonomy" id="101924"/>
    <lineage>
        <taxon>Eukaryota</taxon>
        <taxon>Rhodophyta</taxon>
        <taxon>Stylonematophyceae</taxon>
        <taxon>Stylonematales</taxon>
        <taxon>Stylonemataceae</taxon>
        <taxon>Rhodosorus</taxon>
    </lineage>
</organism>
<reference evidence="1" key="1">
    <citation type="submission" date="2021-01" db="EMBL/GenBank/DDBJ databases">
        <authorList>
            <person name="Corre E."/>
            <person name="Pelletier E."/>
            <person name="Niang G."/>
            <person name="Scheremetjew M."/>
            <person name="Finn R."/>
            <person name="Kale V."/>
            <person name="Holt S."/>
            <person name="Cochrane G."/>
            <person name="Meng A."/>
            <person name="Brown T."/>
            <person name="Cohen L."/>
        </authorList>
    </citation>
    <scope>NUCLEOTIDE SEQUENCE</scope>
    <source>
        <strain evidence="1">CCMP 769</strain>
    </source>
</reference>
<sequence>MRLLERIPLQVCRSSAQHTYVSRFQGKYAAQNSAFDRRDSGRRLDGNQEELKRMEEASRRKQLFLCAHSPMRRRYRLAEYDSRQTTNILKVIQISSYLVI</sequence>
<dbReference type="AlphaFoldDB" id="A0A7S2ZG97"/>
<accession>A0A7S2ZG97</accession>
<protein>
    <submittedName>
        <fullName evidence="1">Uncharacterized protein</fullName>
    </submittedName>
</protein>
<name>A0A7S2ZG97_9RHOD</name>